<comment type="subcellular location">
    <subcellularLocation>
        <location evidence="1">Cytoplasm</location>
    </subcellularLocation>
</comment>
<keyword evidence="12" id="KW-1185">Reference proteome</keyword>
<dbReference type="SUPFAM" id="SSF57850">
    <property type="entry name" value="RING/U-box"/>
    <property type="match status" value="1"/>
</dbReference>
<evidence type="ECO:0000256" key="5">
    <source>
        <dbReference type="ARBA" id="ARBA00022833"/>
    </source>
</evidence>
<dbReference type="AlphaFoldDB" id="A0AAW1Z6S7"/>
<dbReference type="InterPro" id="IPR013083">
    <property type="entry name" value="Znf_RING/FYVE/PHD"/>
</dbReference>
<dbReference type="GO" id="GO:0005737">
    <property type="term" value="C:cytoplasm"/>
    <property type="evidence" value="ECO:0007669"/>
    <property type="project" value="UniProtKB-SubCell"/>
</dbReference>
<dbReference type="InterPro" id="IPR001841">
    <property type="entry name" value="Znf_RING"/>
</dbReference>
<evidence type="ECO:0000256" key="8">
    <source>
        <dbReference type="ARBA" id="ARBA00041621"/>
    </source>
</evidence>
<dbReference type="GO" id="GO:0061630">
    <property type="term" value="F:ubiquitin protein ligase activity"/>
    <property type="evidence" value="ECO:0007669"/>
    <property type="project" value="TreeGrafter"/>
</dbReference>
<comment type="caution">
    <text evidence="11">The sequence shown here is derived from an EMBL/GenBank/DDBJ whole genome shotgun (WGS) entry which is preliminary data.</text>
</comment>
<evidence type="ECO:0000256" key="6">
    <source>
        <dbReference type="ARBA" id="ARBA00039320"/>
    </source>
</evidence>
<keyword evidence="4 9" id="KW-0863">Zinc-finger</keyword>
<evidence type="ECO:0000313" key="11">
    <source>
        <dbReference type="EMBL" id="KAK9956111.1"/>
    </source>
</evidence>
<evidence type="ECO:0000256" key="9">
    <source>
        <dbReference type="PROSITE-ProRule" id="PRU00175"/>
    </source>
</evidence>
<evidence type="ECO:0000256" key="7">
    <source>
        <dbReference type="ARBA" id="ARBA00041350"/>
    </source>
</evidence>
<dbReference type="Proteomes" id="UP001479290">
    <property type="component" value="Unassembled WGS sequence"/>
</dbReference>
<proteinExistence type="predicted"/>
<dbReference type="Gene3D" id="3.30.40.10">
    <property type="entry name" value="Zinc/RING finger domain, C3HC4 (zinc finger)"/>
    <property type="match status" value="1"/>
</dbReference>
<dbReference type="PANTHER" id="PTHR46016:SF4">
    <property type="entry name" value="E3 UBIQUITIN-PROTEIN LIGASE RNF166"/>
    <property type="match status" value="1"/>
</dbReference>
<name>A0AAW1Z6S7_CULAL</name>
<evidence type="ECO:0000256" key="4">
    <source>
        <dbReference type="ARBA" id="ARBA00022771"/>
    </source>
</evidence>
<dbReference type="PROSITE" id="PS50089">
    <property type="entry name" value="ZF_RING_2"/>
    <property type="match status" value="1"/>
</dbReference>
<dbReference type="GO" id="GO:0000209">
    <property type="term" value="P:protein polyubiquitination"/>
    <property type="evidence" value="ECO:0007669"/>
    <property type="project" value="TreeGrafter"/>
</dbReference>
<dbReference type="EMBL" id="JAWDJR010000020">
    <property type="protein sequence ID" value="KAK9956111.1"/>
    <property type="molecule type" value="Genomic_DNA"/>
</dbReference>
<dbReference type="GO" id="GO:0006511">
    <property type="term" value="P:ubiquitin-dependent protein catabolic process"/>
    <property type="evidence" value="ECO:0007669"/>
    <property type="project" value="TreeGrafter"/>
</dbReference>
<dbReference type="PANTHER" id="PTHR46016">
    <property type="entry name" value="ZINC FINGER, RING/FYVE/PHD-TYPE"/>
    <property type="match status" value="1"/>
</dbReference>
<dbReference type="InterPro" id="IPR008598">
    <property type="entry name" value="Di19_Zn-bd"/>
</dbReference>
<evidence type="ECO:0000313" key="12">
    <source>
        <dbReference type="Proteomes" id="UP001479290"/>
    </source>
</evidence>
<evidence type="ECO:0000256" key="3">
    <source>
        <dbReference type="ARBA" id="ARBA00022723"/>
    </source>
</evidence>
<dbReference type="GO" id="GO:0008270">
    <property type="term" value="F:zinc ion binding"/>
    <property type="evidence" value="ECO:0007669"/>
    <property type="project" value="UniProtKB-KW"/>
</dbReference>
<evidence type="ECO:0000259" key="10">
    <source>
        <dbReference type="PROSITE" id="PS50089"/>
    </source>
</evidence>
<keyword evidence="5" id="KW-0862">Zinc</keyword>
<evidence type="ECO:0000256" key="1">
    <source>
        <dbReference type="ARBA" id="ARBA00004496"/>
    </source>
</evidence>
<dbReference type="InterPro" id="IPR051438">
    <property type="entry name" value="RNF_E3_ubiq-protein_ligase"/>
</dbReference>
<dbReference type="Pfam" id="PF05605">
    <property type="entry name" value="zf-Di19"/>
    <property type="match status" value="1"/>
</dbReference>
<reference evidence="11 12" key="1">
    <citation type="submission" date="2024-05" db="EMBL/GenBank/DDBJ databases">
        <title>A high-quality chromosomal-level genome assembly of Topmouth culter (Culter alburnus).</title>
        <authorList>
            <person name="Zhao H."/>
        </authorList>
    </citation>
    <scope>NUCLEOTIDE SEQUENCE [LARGE SCALE GENOMIC DNA]</scope>
    <source>
        <strain evidence="11">CATC2023</strain>
        <tissue evidence="11">Muscle</tissue>
    </source>
</reference>
<protein>
    <recommendedName>
        <fullName evidence="6">E3 ubiquitin-protein ligase RNF166</fullName>
    </recommendedName>
    <alternativeName>
        <fullName evidence="8">RING finger protein 166</fullName>
    </alternativeName>
    <alternativeName>
        <fullName evidence="7">RING-type E3 ubiquitin transferase RNF166</fullName>
    </alternativeName>
</protein>
<sequence length="360" mass="39993">MSASDEECPVCRETITNPSQPSPCCRKVICQRCLSQSLRFRTHCPYCRSSDYANNPFVPPSRRRHLRSVLPGNFDTFNSRRPVGSSIRNLISQLQDSQAQQTGTAAQVNLPNQAAPAPAPQIQAPPLFMPSARPVPMPRTRVQPANLMTAMQPANLNAAPAGPIQVAQTPAPAPLLPNSTPLLPNYTPLLPNSTPLLPNSTPLLPNYTPLLPNSTPLLPNPAPTMLNPAPWLLNPAPPQEDLQAVLDEWPWQTEITVMEMNPQPQSLTVRTFVCPYCQDDGLDELDLRDHCNDHHANDFRRVVCPVCVAAPHGDPQYYSRNFIGHLNLRHCYYMDDITNLHQSDEMNLQCAILASYRQNI</sequence>
<organism evidence="11 12">
    <name type="scientific">Culter alburnus</name>
    <name type="common">Topmouth culter</name>
    <dbReference type="NCBI Taxonomy" id="194366"/>
    <lineage>
        <taxon>Eukaryota</taxon>
        <taxon>Metazoa</taxon>
        <taxon>Chordata</taxon>
        <taxon>Craniata</taxon>
        <taxon>Vertebrata</taxon>
        <taxon>Euteleostomi</taxon>
        <taxon>Actinopterygii</taxon>
        <taxon>Neopterygii</taxon>
        <taxon>Teleostei</taxon>
        <taxon>Ostariophysi</taxon>
        <taxon>Cypriniformes</taxon>
        <taxon>Xenocyprididae</taxon>
        <taxon>Xenocypridinae</taxon>
        <taxon>Culter</taxon>
    </lineage>
</organism>
<feature type="domain" description="RING-type" evidence="10">
    <location>
        <begin position="8"/>
        <end position="48"/>
    </location>
</feature>
<gene>
    <name evidence="11" type="ORF">ABG768_013865</name>
</gene>
<accession>A0AAW1Z6S7</accession>
<keyword evidence="2" id="KW-0963">Cytoplasm</keyword>
<evidence type="ECO:0000256" key="2">
    <source>
        <dbReference type="ARBA" id="ARBA00022490"/>
    </source>
</evidence>
<keyword evidence="3" id="KW-0479">Metal-binding</keyword>